<comment type="caution">
    <text evidence="1">The sequence shown here is derived from an EMBL/GenBank/DDBJ whole genome shotgun (WGS) entry which is preliminary data.</text>
</comment>
<dbReference type="RefSeq" id="WP_189465920.1">
    <property type="nucleotide sequence ID" value="NZ_BMXS01000002.1"/>
</dbReference>
<evidence type="ECO:0000313" key="1">
    <source>
        <dbReference type="EMBL" id="GGX80791.1"/>
    </source>
</evidence>
<proteinExistence type="predicted"/>
<gene>
    <name evidence="1" type="ORF">GCM10007160_04990</name>
</gene>
<name>A0ABQ2YDG9_9GAMM</name>
<evidence type="ECO:0000313" key="2">
    <source>
        <dbReference type="Proteomes" id="UP000653056"/>
    </source>
</evidence>
<dbReference type="EMBL" id="BMXS01000002">
    <property type="protein sequence ID" value="GGX80791.1"/>
    <property type="molecule type" value="Genomic_DNA"/>
</dbReference>
<organism evidence="1 2">
    <name type="scientific">Litchfieldella qijiaojingensis</name>
    <dbReference type="NCBI Taxonomy" id="980347"/>
    <lineage>
        <taxon>Bacteria</taxon>
        <taxon>Pseudomonadati</taxon>
        <taxon>Pseudomonadota</taxon>
        <taxon>Gammaproteobacteria</taxon>
        <taxon>Oceanospirillales</taxon>
        <taxon>Halomonadaceae</taxon>
        <taxon>Litchfieldella</taxon>
    </lineage>
</organism>
<protein>
    <recommendedName>
        <fullName evidence="3">Glucose-inhibited division protein B</fullName>
    </recommendedName>
</protein>
<keyword evidence="2" id="KW-1185">Reference proteome</keyword>
<sequence>MSAGQGYPMHVIKGAVVGCYLLVLMACSSDDRVSPVPLPVLASQPAAYDGDRVSTQGVVRHFEDPLHYWIEDEDLHRVEIFPHDVIAPHLGREVRVVGRFRFSTTEGRRLELESVEALSDDG</sequence>
<evidence type="ECO:0008006" key="3">
    <source>
        <dbReference type="Google" id="ProtNLM"/>
    </source>
</evidence>
<dbReference type="Proteomes" id="UP000653056">
    <property type="component" value="Unassembled WGS sequence"/>
</dbReference>
<accession>A0ABQ2YDG9</accession>
<reference evidence="2" key="1">
    <citation type="journal article" date="2019" name="Int. J. Syst. Evol. Microbiol.">
        <title>The Global Catalogue of Microorganisms (GCM) 10K type strain sequencing project: providing services to taxonomists for standard genome sequencing and annotation.</title>
        <authorList>
            <consortium name="The Broad Institute Genomics Platform"/>
            <consortium name="The Broad Institute Genome Sequencing Center for Infectious Disease"/>
            <person name="Wu L."/>
            <person name="Ma J."/>
        </authorList>
    </citation>
    <scope>NUCLEOTIDE SEQUENCE [LARGE SCALE GENOMIC DNA]</scope>
    <source>
        <strain evidence="2">KCTC 22228</strain>
    </source>
</reference>